<evidence type="ECO:0000313" key="3">
    <source>
        <dbReference type="Proteomes" id="UP000470246"/>
    </source>
</evidence>
<feature type="non-terminal residue" evidence="2">
    <location>
        <position position="1"/>
    </location>
</feature>
<proteinExistence type="predicted"/>
<organism evidence="2 3">
    <name type="scientific">Geodermatophilus sabuli</name>
    <dbReference type="NCBI Taxonomy" id="1564158"/>
    <lineage>
        <taxon>Bacteria</taxon>
        <taxon>Bacillati</taxon>
        <taxon>Actinomycetota</taxon>
        <taxon>Actinomycetes</taxon>
        <taxon>Geodermatophilales</taxon>
        <taxon>Geodermatophilaceae</taxon>
        <taxon>Geodermatophilus</taxon>
    </lineage>
</organism>
<gene>
    <name evidence="2" type="ORF">GCU56_22870</name>
</gene>
<dbReference type="AlphaFoldDB" id="A0A7K3W759"/>
<feature type="non-terminal residue" evidence="2">
    <location>
        <position position="178"/>
    </location>
</feature>
<feature type="region of interest" description="Disordered" evidence="1">
    <location>
        <begin position="142"/>
        <end position="178"/>
    </location>
</feature>
<protein>
    <submittedName>
        <fullName evidence="2">Uncharacterized protein</fullName>
    </submittedName>
</protein>
<accession>A0A7K3W759</accession>
<dbReference type="EMBL" id="JAAGWF010000041">
    <property type="protein sequence ID" value="NEK60699.1"/>
    <property type="molecule type" value="Genomic_DNA"/>
</dbReference>
<keyword evidence="3" id="KW-1185">Reference proteome</keyword>
<dbReference type="Proteomes" id="UP000470246">
    <property type="component" value="Unassembled WGS sequence"/>
</dbReference>
<sequence length="178" mass="19723">AQKMFEALGPDGQEKALRAAVERMAADLRTSVSGLVLHLDETAKHAHFSLCGYDVDGQPLSTHMGRGVLRDLQTALHEALQAFMPDLERGRARKARAEAGAAPHELVNRSVAELHTDLPLEIEAKRQELAELKEKILKNEVRAEKARAKAEQDEDRAEKALKNAEIYERRASEAEGKV</sequence>
<name>A0A7K3W759_9ACTN</name>
<comment type="caution">
    <text evidence="2">The sequence shown here is derived from an EMBL/GenBank/DDBJ whole genome shotgun (WGS) entry which is preliminary data.</text>
</comment>
<dbReference type="RefSeq" id="WP_204332706.1">
    <property type="nucleotide sequence ID" value="NZ_JAAGWF010000041.1"/>
</dbReference>
<reference evidence="2 3" key="1">
    <citation type="submission" date="2020-02" db="EMBL/GenBank/DDBJ databases">
        <title>Geodermatophilus sabuli CPCC 205279 I12A-02694.</title>
        <authorList>
            <person name="Jiang Z."/>
        </authorList>
    </citation>
    <scope>NUCLEOTIDE SEQUENCE [LARGE SCALE GENOMIC DNA]</scope>
    <source>
        <strain evidence="2 3">I12A-02694</strain>
    </source>
</reference>
<dbReference type="Gene3D" id="3.30.930.30">
    <property type="match status" value="1"/>
</dbReference>
<evidence type="ECO:0000256" key="1">
    <source>
        <dbReference type="SAM" id="MobiDB-lite"/>
    </source>
</evidence>
<evidence type="ECO:0000313" key="2">
    <source>
        <dbReference type="EMBL" id="NEK60699.1"/>
    </source>
</evidence>